<keyword evidence="3" id="KW-1185">Reference proteome</keyword>
<dbReference type="Pfam" id="PF09250">
    <property type="entry name" value="Prim-Pol"/>
    <property type="match status" value="1"/>
</dbReference>
<dbReference type="OrthoDB" id="123525at2"/>
<sequence>MSAAGIRLSPSSSIGSLRQNCSVPLRRAGVVRRERTSPLPVEIERLALLGWRLTPATANKRGLFPGYLDVATCDLDTLEQWAGAHPGFSWKAVPDGSGILLLDIDITGATHADDGVATLRALCAAHGPLPPRPHGRTPSGGHLLVFRDPGTPVRRGSGVLGPGIDILHHRLAAMVAPSRRRDGVYRWVIPP</sequence>
<protein>
    <recommendedName>
        <fullName evidence="1">DNA primase/polymerase bifunctional N-terminal domain-containing protein</fullName>
    </recommendedName>
</protein>
<comment type="caution">
    <text evidence="2">The sequence shown here is derived from an EMBL/GenBank/DDBJ whole genome shotgun (WGS) entry which is preliminary data.</text>
</comment>
<dbReference type="AlphaFoldDB" id="A0A327M145"/>
<organism evidence="2 3">
    <name type="scientific">Roseicella frigidaeris</name>
    <dbReference type="NCBI Taxonomy" id="2230885"/>
    <lineage>
        <taxon>Bacteria</taxon>
        <taxon>Pseudomonadati</taxon>
        <taxon>Pseudomonadota</taxon>
        <taxon>Alphaproteobacteria</taxon>
        <taxon>Acetobacterales</taxon>
        <taxon>Roseomonadaceae</taxon>
        <taxon>Roseicella</taxon>
    </lineage>
</organism>
<evidence type="ECO:0000313" key="3">
    <source>
        <dbReference type="Proteomes" id="UP000249065"/>
    </source>
</evidence>
<dbReference type="InterPro" id="IPR015330">
    <property type="entry name" value="DNA_primase/pol_bifunc_N"/>
</dbReference>
<name>A0A327M145_9PROT</name>
<gene>
    <name evidence="2" type="ORF">DOO78_23480</name>
</gene>
<accession>A0A327M145</accession>
<proteinExistence type="predicted"/>
<dbReference type="EMBL" id="QLIX01000030">
    <property type="protein sequence ID" value="RAI55913.1"/>
    <property type="molecule type" value="Genomic_DNA"/>
</dbReference>
<dbReference type="SMART" id="SM00943">
    <property type="entry name" value="Prim-Pol"/>
    <property type="match status" value="1"/>
</dbReference>
<reference evidence="3" key="1">
    <citation type="submission" date="2018-06" db="EMBL/GenBank/DDBJ databases">
        <authorList>
            <person name="Khan S.A."/>
        </authorList>
    </citation>
    <scope>NUCLEOTIDE SEQUENCE [LARGE SCALE GENOMIC DNA]</scope>
    <source>
        <strain evidence="3">DB-1506</strain>
    </source>
</reference>
<dbReference type="SUPFAM" id="SSF56747">
    <property type="entry name" value="Prim-pol domain"/>
    <property type="match status" value="1"/>
</dbReference>
<evidence type="ECO:0000313" key="2">
    <source>
        <dbReference type="EMBL" id="RAI55913.1"/>
    </source>
</evidence>
<feature type="domain" description="DNA primase/polymerase bifunctional N-terminal" evidence="1">
    <location>
        <begin position="43"/>
        <end position="188"/>
    </location>
</feature>
<evidence type="ECO:0000259" key="1">
    <source>
        <dbReference type="SMART" id="SM00943"/>
    </source>
</evidence>
<dbReference type="Proteomes" id="UP000249065">
    <property type="component" value="Unassembled WGS sequence"/>
</dbReference>